<keyword evidence="2" id="KW-1185">Reference proteome</keyword>
<organism evidence="1 2">
    <name type="scientific">Jimgerdemannia flammicorona</name>
    <dbReference type="NCBI Taxonomy" id="994334"/>
    <lineage>
        <taxon>Eukaryota</taxon>
        <taxon>Fungi</taxon>
        <taxon>Fungi incertae sedis</taxon>
        <taxon>Mucoromycota</taxon>
        <taxon>Mucoromycotina</taxon>
        <taxon>Endogonomycetes</taxon>
        <taxon>Endogonales</taxon>
        <taxon>Endogonaceae</taxon>
        <taxon>Jimgerdemannia</taxon>
    </lineage>
</organism>
<comment type="caution">
    <text evidence="1">The sequence shown here is derived from an EMBL/GenBank/DDBJ whole genome shotgun (WGS) entry which is preliminary data.</text>
</comment>
<proteinExistence type="predicted"/>
<protein>
    <submittedName>
        <fullName evidence="1">Uncharacterized protein</fullName>
    </submittedName>
</protein>
<dbReference type="InterPro" id="IPR019147">
    <property type="entry name" value="SWAP_N_domain"/>
</dbReference>
<dbReference type="EMBL" id="RBNI01009058">
    <property type="protein sequence ID" value="RUP44364.1"/>
    <property type="molecule type" value="Genomic_DNA"/>
</dbReference>
<dbReference type="Proteomes" id="UP000268093">
    <property type="component" value="Unassembled WGS sequence"/>
</dbReference>
<evidence type="ECO:0000313" key="2">
    <source>
        <dbReference type="Proteomes" id="UP000268093"/>
    </source>
</evidence>
<reference evidence="1 2" key="1">
    <citation type="journal article" date="2018" name="New Phytol.">
        <title>Phylogenomics of Endogonaceae and evolution of mycorrhizas within Mucoromycota.</title>
        <authorList>
            <person name="Chang Y."/>
            <person name="Desiro A."/>
            <person name="Na H."/>
            <person name="Sandor L."/>
            <person name="Lipzen A."/>
            <person name="Clum A."/>
            <person name="Barry K."/>
            <person name="Grigoriev I.V."/>
            <person name="Martin F.M."/>
            <person name="Stajich J.E."/>
            <person name="Smith M.E."/>
            <person name="Bonito G."/>
            <person name="Spatafora J.W."/>
        </authorList>
    </citation>
    <scope>NUCLEOTIDE SEQUENCE [LARGE SCALE GENOMIC DNA]</scope>
    <source>
        <strain evidence="1 2">GMNB39</strain>
    </source>
</reference>
<gene>
    <name evidence="1" type="ORF">BC936DRAFT_149577</name>
</gene>
<dbReference type="Pfam" id="PF09750">
    <property type="entry name" value="DRY_EERY"/>
    <property type="match status" value="1"/>
</dbReference>
<evidence type="ECO:0000313" key="1">
    <source>
        <dbReference type="EMBL" id="RUP44364.1"/>
    </source>
</evidence>
<accession>A0A433D0J7</accession>
<name>A0A433D0J7_9FUNG</name>
<sequence length="87" mass="10132">MAFCAFSPTSPQAMFAHDPPPRQQKRKRRSNRSAKPKPTDDDKTKDLLVFGYEARIFDDDDLADRVDRGDFLIPWRGEMEGKIMMDR</sequence>